<dbReference type="Proteomes" id="UP001387100">
    <property type="component" value="Unassembled WGS sequence"/>
</dbReference>
<evidence type="ECO:0000313" key="2">
    <source>
        <dbReference type="Proteomes" id="UP001387100"/>
    </source>
</evidence>
<name>A0ABU8RMY8_9ACTN</name>
<keyword evidence="2" id="KW-1185">Reference proteome</keyword>
<sequence length="80" mass="8440">MAHHEHGTLLVTITDGQPGKIDFLTTGGDETVSPGSAALRSQMNALDLLSSAGWDVLGPPAVTSSQGGLIKEYLLRRPKR</sequence>
<dbReference type="RefSeq" id="WP_339575819.1">
    <property type="nucleotide sequence ID" value="NZ_JBBIAA010000023.1"/>
</dbReference>
<evidence type="ECO:0000313" key="1">
    <source>
        <dbReference type="EMBL" id="MEJ5946436.1"/>
    </source>
</evidence>
<comment type="caution">
    <text evidence="1">The sequence shown here is derived from an EMBL/GenBank/DDBJ whole genome shotgun (WGS) entry which is preliminary data.</text>
</comment>
<gene>
    <name evidence="1" type="ORF">WDZ17_14155</name>
</gene>
<proteinExistence type="predicted"/>
<protein>
    <submittedName>
        <fullName evidence="1">Uncharacterized protein</fullName>
    </submittedName>
</protein>
<dbReference type="EMBL" id="JBBIAA010000023">
    <property type="protein sequence ID" value="MEJ5946436.1"/>
    <property type="molecule type" value="Genomic_DNA"/>
</dbReference>
<accession>A0ABU8RMY8</accession>
<organism evidence="1 2">
    <name type="scientific">Pseudokineococcus basanitobsidens</name>
    <dbReference type="NCBI Taxonomy" id="1926649"/>
    <lineage>
        <taxon>Bacteria</taxon>
        <taxon>Bacillati</taxon>
        <taxon>Actinomycetota</taxon>
        <taxon>Actinomycetes</taxon>
        <taxon>Kineosporiales</taxon>
        <taxon>Kineosporiaceae</taxon>
        <taxon>Pseudokineococcus</taxon>
    </lineage>
</organism>
<reference evidence="1 2" key="1">
    <citation type="journal article" date="2017" name="Int. J. Syst. Evol. Microbiol.">
        <title>Pseudokineococcus basanitobsidens sp. nov., isolated from volcanic rock.</title>
        <authorList>
            <person name="Lee D.W."/>
            <person name="Park M.Y."/>
            <person name="Kim J.J."/>
            <person name="Kim B.S."/>
        </authorList>
    </citation>
    <scope>NUCLEOTIDE SEQUENCE [LARGE SCALE GENOMIC DNA]</scope>
    <source>
        <strain evidence="1 2">DSM 103726</strain>
    </source>
</reference>